<dbReference type="InterPro" id="IPR036291">
    <property type="entry name" value="NAD(P)-bd_dom_sf"/>
</dbReference>
<dbReference type="CDD" id="cd05325">
    <property type="entry name" value="carb_red_sniffer_like_SDR_c"/>
    <property type="match status" value="1"/>
</dbReference>
<gene>
    <name evidence="1" type="ORF">RSOL_370720</name>
</gene>
<evidence type="ECO:0000313" key="2">
    <source>
        <dbReference type="Proteomes" id="UP000030108"/>
    </source>
</evidence>
<dbReference type="SUPFAM" id="SSF51735">
    <property type="entry name" value="NAD(P)-binding Rossmann-fold domains"/>
    <property type="match status" value="1"/>
</dbReference>
<dbReference type="InterPro" id="IPR002347">
    <property type="entry name" value="SDR_fam"/>
</dbReference>
<dbReference type="Proteomes" id="UP000030108">
    <property type="component" value="Unassembled WGS sequence"/>
</dbReference>
<proteinExistence type="predicted"/>
<dbReference type="PANTHER" id="PTHR45458">
    <property type="entry name" value="SHORT-CHAIN DEHYDROGENASE/REDUCTASE SDR"/>
    <property type="match status" value="1"/>
</dbReference>
<dbReference type="PRINTS" id="PR00081">
    <property type="entry name" value="GDHRDH"/>
</dbReference>
<dbReference type="PANTHER" id="PTHR45458:SF1">
    <property type="entry name" value="SHORT CHAIN DEHYDROGENASE"/>
    <property type="match status" value="1"/>
</dbReference>
<dbReference type="GO" id="GO:0016616">
    <property type="term" value="F:oxidoreductase activity, acting on the CH-OH group of donors, NAD or NADP as acceptor"/>
    <property type="evidence" value="ECO:0007669"/>
    <property type="project" value="TreeGrafter"/>
</dbReference>
<dbReference type="AlphaFoldDB" id="X8JB26"/>
<comment type="caution">
    <text evidence="1">The sequence shown here is derived from an EMBL/GenBank/DDBJ whole genome shotgun (WGS) entry which is preliminary data.</text>
</comment>
<dbReference type="Gene3D" id="3.40.50.720">
    <property type="entry name" value="NAD(P)-binding Rossmann-like Domain"/>
    <property type="match status" value="1"/>
</dbReference>
<dbReference type="Pfam" id="PF00106">
    <property type="entry name" value="adh_short"/>
    <property type="match status" value="1"/>
</dbReference>
<reference evidence="2" key="1">
    <citation type="journal article" date="2014" name="Genome Announc.">
        <title>Draft genome sequence of the plant-pathogenic soil fungus Rhizoctonia solani anastomosis group 3 strain Rhs1AP.</title>
        <authorList>
            <person name="Cubeta M.A."/>
            <person name="Thomas E."/>
            <person name="Dean R.A."/>
            <person name="Jabaji S."/>
            <person name="Neate S.M."/>
            <person name="Tavantzis S."/>
            <person name="Toda T."/>
            <person name="Vilgalys R."/>
            <person name="Bharathan N."/>
            <person name="Fedorova-Abrams N."/>
            <person name="Pakala S.B."/>
            <person name="Pakala S.M."/>
            <person name="Zafar N."/>
            <person name="Joardar V."/>
            <person name="Losada L."/>
            <person name="Nierman W.C."/>
        </authorList>
    </citation>
    <scope>NUCLEOTIDE SEQUENCE [LARGE SCALE GENOMIC DNA]</scope>
    <source>
        <strain evidence="2">AG-3</strain>
    </source>
</reference>
<organism evidence="1 2">
    <name type="scientific">Rhizoctonia solani AG-3 Rhs1AP</name>
    <dbReference type="NCBI Taxonomy" id="1086054"/>
    <lineage>
        <taxon>Eukaryota</taxon>
        <taxon>Fungi</taxon>
        <taxon>Dikarya</taxon>
        <taxon>Basidiomycota</taxon>
        <taxon>Agaricomycotina</taxon>
        <taxon>Agaricomycetes</taxon>
        <taxon>Cantharellales</taxon>
        <taxon>Ceratobasidiaceae</taxon>
        <taxon>Rhizoctonia</taxon>
    </lineage>
</organism>
<dbReference type="OrthoDB" id="7289984at2759"/>
<sequence length="238" mass="25961">MVSTCFLVVGANRGIGYEFTRQLLQTPEHKVIATYRDPSSIEAFTALTANRDNRGRLALVELDMNDAEKCKSAADRVEKYLGKLNVLIVNAGKNGEKCPLLEENLDNVADMFANNTLGPLRICQSFVPLLDDSKPLSKVVLISSEAGSITVQKNLRSPAYGISKAALNMAGRKLSAELEPRKVSVALVHPGWVKTELGGANAQITPEDSVAGMLEVIDKLDMTNSGEFWVYDGQNHPW</sequence>
<evidence type="ECO:0000313" key="1">
    <source>
        <dbReference type="EMBL" id="EUC60839.1"/>
    </source>
</evidence>
<accession>X8JB26</accession>
<dbReference type="InterPro" id="IPR052184">
    <property type="entry name" value="SDR_enzymes"/>
</dbReference>
<dbReference type="EMBL" id="JATN01000319">
    <property type="protein sequence ID" value="EUC60839.1"/>
    <property type="molecule type" value="Genomic_DNA"/>
</dbReference>
<name>X8JB26_9AGAM</name>
<protein>
    <submittedName>
        <fullName evidence="1">Short-chain dehydrogenase/reductase SDR</fullName>
    </submittedName>
</protein>